<dbReference type="PANTHER" id="PTHR43364:SF7">
    <property type="entry name" value="NADP-DEPENDENT OXIDOREDUCTASE DOMAIN-CONTAINING PROTEIN-RELATED"/>
    <property type="match status" value="1"/>
</dbReference>
<dbReference type="OrthoDB" id="48988at2759"/>
<reference evidence="4 5" key="1">
    <citation type="submission" date="2018-11" db="EMBL/GenBank/DDBJ databases">
        <title>Genome sequence of Apiotrichum porosum DSM 27194.</title>
        <authorList>
            <person name="Aliyu H."/>
            <person name="Gorte O."/>
            <person name="Ochsenreither K."/>
        </authorList>
    </citation>
    <scope>NUCLEOTIDE SEQUENCE [LARGE SCALE GENOMIC DNA]</scope>
    <source>
        <strain evidence="4 5">DSM 27194</strain>
    </source>
</reference>
<feature type="domain" description="NADP-dependent oxidoreductase" evidence="3">
    <location>
        <begin position="25"/>
        <end position="327"/>
    </location>
</feature>
<dbReference type="Pfam" id="PF00248">
    <property type="entry name" value="Aldo_ket_red"/>
    <property type="match status" value="1"/>
</dbReference>
<dbReference type="EMBL" id="RSCE01000005">
    <property type="protein sequence ID" value="RSH82475.1"/>
    <property type="molecule type" value="Genomic_DNA"/>
</dbReference>
<accession>A0A427XUR7</accession>
<dbReference type="SUPFAM" id="SSF51430">
    <property type="entry name" value="NAD(P)-linked oxidoreductase"/>
    <property type="match status" value="1"/>
</dbReference>
<dbReference type="Proteomes" id="UP000279236">
    <property type="component" value="Unassembled WGS sequence"/>
</dbReference>
<evidence type="ECO:0000256" key="1">
    <source>
        <dbReference type="ARBA" id="ARBA00022857"/>
    </source>
</evidence>
<organism evidence="4 5">
    <name type="scientific">Apiotrichum porosum</name>
    <dbReference type="NCBI Taxonomy" id="105984"/>
    <lineage>
        <taxon>Eukaryota</taxon>
        <taxon>Fungi</taxon>
        <taxon>Dikarya</taxon>
        <taxon>Basidiomycota</taxon>
        <taxon>Agaricomycotina</taxon>
        <taxon>Tremellomycetes</taxon>
        <taxon>Trichosporonales</taxon>
        <taxon>Trichosporonaceae</taxon>
        <taxon>Apiotrichum</taxon>
    </lineage>
</organism>
<gene>
    <name evidence="4" type="ORF">EHS24_007453</name>
</gene>
<dbReference type="STRING" id="105984.A0A427XUR7"/>
<name>A0A427XUR7_9TREE</name>
<dbReference type="GeneID" id="39591996"/>
<protein>
    <recommendedName>
        <fullName evidence="3">NADP-dependent oxidoreductase domain-containing protein</fullName>
    </recommendedName>
</protein>
<dbReference type="Gene3D" id="3.20.20.100">
    <property type="entry name" value="NADP-dependent oxidoreductase domain"/>
    <property type="match status" value="1"/>
</dbReference>
<evidence type="ECO:0000313" key="4">
    <source>
        <dbReference type="EMBL" id="RSH82475.1"/>
    </source>
</evidence>
<sequence length="388" mass="43012">MALPPPSRLGRYRILSPNCGLRVSPLQLGAMSLGNVWDFMGPITKEQGFELLDKYYDLGGNFIDTANTYHKGQSEEWIGEWMQKRGNRDEIVLATKYTSNPFNGLVDQHPIQVNLAGNSLKSMVTSLEHSLKRLQTTYVDIFYVHYWDWTTPVAELMQGLNNLVKAGKVLYLGISDTPAWVVSKCNAYAEAHGLSKFVIYQGRWSAVSRDMERDLLPMAASEGMAIASWGTIGQGRFQTRAQRGKATEGRSAGALTDQDIAASDAMEKVAIELGVKNLATIALAYVFAKYPYVFPVIGGRKVEHLESNLGALDISLTPEQVKSIDAALPFEYGEPMSMFGLDPRVWGWQQHAQLQAAGIVDYVKWPQAIDMTQARASDAEGKERNPIV</sequence>
<dbReference type="InterPro" id="IPR036812">
    <property type="entry name" value="NAD(P)_OxRdtase_dom_sf"/>
</dbReference>
<keyword evidence="5" id="KW-1185">Reference proteome</keyword>
<evidence type="ECO:0000313" key="5">
    <source>
        <dbReference type="Proteomes" id="UP000279236"/>
    </source>
</evidence>
<keyword evidence="1" id="KW-0521">NADP</keyword>
<evidence type="ECO:0000259" key="3">
    <source>
        <dbReference type="Pfam" id="PF00248"/>
    </source>
</evidence>
<dbReference type="InterPro" id="IPR050523">
    <property type="entry name" value="AKR_Detox_Biosynth"/>
</dbReference>
<dbReference type="AlphaFoldDB" id="A0A427XUR7"/>
<dbReference type="InterPro" id="IPR023210">
    <property type="entry name" value="NADP_OxRdtase_dom"/>
</dbReference>
<dbReference type="RefSeq" id="XP_028476707.1">
    <property type="nucleotide sequence ID" value="XM_028622814.1"/>
</dbReference>
<comment type="similarity">
    <text evidence="2">Belongs to the aldo/keto reductase family. Aldo/keto reductase 2 subfamily.</text>
</comment>
<dbReference type="PANTHER" id="PTHR43364">
    <property type="entry name" value="NADH-SPECIFIC METHYLGLYOXAL REDUCTASE-RELATED"/>
    <property type="match status" value="1"/>
</dbReference>
<evidence type="ECO:0000256" key="2">
    <source>
        <dbReference type="ARBA" id="ARBA00038157"/>
    </source>
</evidence>
<proteinExistence type="inferred from homology"/>
<comment type="caution">
    <text evidence="4">The sequence shown here is derived from an EMBL/GenBank/DDBJ whole genome shotgun (WGS) entry which is preliminary data.</text>
</comment>